<feature type="compositionally biased region" description="Low complexity" evidence="5">
    <location>
        <begin position="971"/>
        <end position="983"/>
    </location>
</feature>
<feature type="region of interest" description="Disordered" evidence="5">
    <location>
        <begin position="581"/>
        <end position="618"/>
    </location>
</feature>
<dbReference type="InterPro" id="IPR002129">
    <property type="entry name" value="PyrdxlP-dep_de-COase"/>
</dbReference>
<sequence length="1110" mass="122097">MPTDSIEKDALPVGRVTELTEAIEIVLRYLIPFLRSSEDDYDALTTGMHLSKGCYANGDNLDSYLTNPGQLRELLSLKLPSTGRGMEDIASSTATLLQYSVNTSSPAFMDKLWSSPSIPGIASDLLLSALNGNDHVFRVSPALTLIEKHVAKELAQLFGLSGPYSGGVNVPGGAAANNTALLVARNVRFPHLKDLGLHGTSFPRLVMFASEAAHFSVLNAAQILGLGSHYVKKIATTVDGCMDPMALKQALDVTVAAGEVPLFVCGTAGTTVRGAYDPLESIGKLAHEYNAWFHVDACWGGAAAFSNKLKYKLAGCNLADSIAYNPHKLLGVPQICSFLLGRDLRTFWYANSLTAGYLFHQDESLPPSEGRTTTASEGKIINNQAQERSCLSYDHTNWRTSKAIEDVPDPQDVYDLASFTPQCGRRPDAVKLYFHWRYYGAEGIATQVEGAYEGARYLSRLIGKEPSLRLVGHIDVPCTQVCFYYVGASHKTVESAEEMARQNTFFTRLISTGLLKRGWMVDYAPGCGRREELGPHPALWRLATTVSSCLDGLTMTPKSPTTLALTSPEMVSQAQILDRSLPTHSATSSVSRHSHGGRRHRSSRSHHGGLAHQPQNDFPIFTHTGDVEIVIRAGGQEKRYLLHRLILAQCSGFFDTSTRDEWSRQAASRPPNPDPAVLSRISGDISSLSTGSTLAQSEAGAVSSSEKRRWRYELDWENKEEDEEPILVQKPPSFSTAFGNNLGQYPPSMTKPSSTQAGFIRSMANLAGMQSVMHIPHADTGNASIDPTIRDYDNLFRLFYNHPPALNSVNIATAYAECRSLLALADMYDALGVTGPRVDHHLLGFGSRLFKQIAKYPPSYLKLGYLARSRVIYSEALIHVVGQWPAGLPHLRNGAYSPLPDTVLDIIEDKVEDLEYMKARIDSKLLRLTLTTSRGERVSPTNAYLDWLAVSLFRQWLVDSTTPPPAPILKNSSSSAPNTSSHNRPSQSTTHRTQDHPSAASKSTVTPLSSARVYRLIGSTSTQAYLTHDELKKFLKVHPTPSSDSLYSRDVLKRFERKMDEIKRLAREIVKPLMRNFLELDLKGGELDTSSSSLPYLTCIKVEDEDIPWH</sequence>
<gene>
    <name evidence="6" type="ORF">ETB97_012318</name>
</gene>
<evidence type="ECO:0000313" key="7">
    <source>
        <dbReference type="Proteomes" id="UP000541154"/>
    </source>
</evidence>
<dbReference type="PANTHER" id="PTHR38119:SF1">
    <property type="entry name" value="BTB DOMAIN-CONTAINING PROTEIN"/>
    <property type="match status" value="1"/>
</dbReference>
<evidence type="ECO:0000313" key="6">
    <source>
        <dbReference type="EMBL" id="KAF5861919.1"/>
    </source>
</evidence>
<dbReference type="GO" id="GO:0016830">
    <property type="term" value="F:carbon-carbon lyase activity"/>
    <property type="evidence" value="ECO:0007669"/>
    <property type="project" value="InterPro"/>
</dbReference>
<dbReference type="Pfam" id="PF00282">
    <property type="entry name" value="Pyridoxal_deC"/>
    <property type="match status" value="2"/>
</dbReference>
<evidence type="ECO:0000256" key="3">
    <source>
        <dbReference type="ARBA" id="ARBA00023239"/>
    </source>
</evidence>
<comment type="caution">
    <text evidence="6">The sequence shown here is derived from an EMBL/GenBank/DDBJ whole genome shotgun (WGS) entry which is preliminary data.</text>
</comment>
<dbReference type="SUPFAM" id="SSF53383">
    <property type="entry name" value="PLP-dependent transferases"/>
    <property type="match status" value="1"/>
</dbReference>
<feature type="region of interest" description="Disordered" evidence="5">
    <location>
        <begin position="964"/>
        <end position="1006"/>
    </location>
</feature>
<keyword evidence="3" id="KW-0456">Lyase</keyword>
<accession>A0A8H6A829</accession>
<dbReference type="EMBL" id="SPNV01000086">
    <property type="protein sequence ID" value="KAF5861919.1"/>
    <property type="molecule type" value="Genomic_DNA"/>
</dbReference>
<dbReference type="Gene3D" id="3.40.640.10">
    <property type="entry name" value="Type I PLP-dependent aspartate aminotransferase-like (Major domain)"/>
    <property type="match status" value="1"/>
</dbReference>
<dbReference type="InterPro" id="IPR015424">
    <property type="entry name" value="PyrdxlP-dep_Trfase"/>
</dbReference>
<reference evidence="6 7" key="1">
    <citation type="submission" date="2019-04" db="EMBL/GenBank/DDBJ databases">
        <title>Aspergillus burnettii sp. nov., novel species from soil in southeast Queensland.</title>
        <authorList>
            <person name="Gilchrist C.L.M."/>
            <person name="Pitt J.I."/>
            <person name="Lange L."/>
            <person name="Lacey H.J."/>
            <person name="Vuong D."/>
            <person name="Midgley D.J."/>
            <person name="Greenfield P."/>
            <person name="Bradbury M."/>
            <person name="Lacey E."/>
            <person name="Busk P.K."/>
            <person name="Pilgaard B."/>
            <person name="Chooi Y.H."/>
            <person name="Piggott A.M."/>
        </authorList>
    </citation>
    <scope>NUCLEOTIDE SEQUENCE [LARGE SCALE GENOMIC DNA]</scope>
    <source>
        <strain evidence="6 7">FRR 5400</strain>
    </source>
</reference>
<dbReference type="Gene3D" id="3.90.1150.170">
    <property type="match status" value="1"/>
</dbReference>
<evidence type="ECO:0000256" key="4">
    <source>
        <dbReference type="PIRSR" id="PIRSR602129-50"/>
    </source>
</evidence>
<dbReference type="PANTHER" id="PTHR38119">
    <property type="entry name" value="BTB DOMAIN-CONTAINING PROTEIN-RELATED"/>
    <property type="match status" value="1"/>
</dbReference>
<organism evidence="6 7">
    <name type="scientific">Petromyces alliaceus</name>
    <name type="common">Aspergillus alliaceus</name>
    <dbReference type="NCBI Taxonomy" id="209559"/>
    <lineage>
        <taxon>Eukaryota</taxon>
        <taxon>Fungi</taxon>
        <taxon>Dikarya</taxon>
        <taxon>Ascomycota</taxon>
        <taxon>Pezizomycotina</taxon>
        <taxon>Eurotiomycetes</taxon>
        <taxon>Eurotiomycetidae</taxon>
        <taxon>Eurotiales</taxon>
        <taxon>Aspergillaceae</taxon>
        <taxon>Aspergillus</taxon>
        <taxon>Aspergillus subgen. Circumdati</taxon>
    </lineage>
</organism>
<evidence type="ECO:0000256" key="5">
    <source>
        <dbReference type="SAM" id="MobiDB-lite"/>
    </source>
</evidence>
<dbReference type="AlphaFoldDB" id="A0A8H6A829"/>
<keyword evidence="7" id="KW-1185">Reference proteome</keyword>
<evidence type="ECO:0000256" key="1">
    <source>
        <dbReference type="ARBA" id="ARBA00001933"/>
    </source>
</evidence>
<feature type="modified residue" description="N6-(pyridoxal phosphate)lysine" evidence="4">
    <location>
        <position position="328"/>
    </location>
</feature>
<dbReference type="Proteomes" id="UP000541154">
    <property type="component" value="Unassembled WGS sequence"/>
</dbReference>
<dbReference type="GO" id="GO:0019752">
    <property type="term" value="P:carboxylic acid metabolic process"/>
    <property type="evidence" value="ECO:0007669"/>
    <property type="project" value="InterPro"/>
</dbReference>
<dbReference type="GO" id="GO:0030170">
    <property type="term" value="F:pyridoxal phosphate binding"/>
    <property type="evidence" value="ECO:0007669"/>
    <property type="project" value="InterPro"/>
</dbReference>
<protein>
    <submittedName>
        <fullName evidence="6">Uncharacterized protein</fullName>
    </submittedName>
</protein>
<feature type="compositionally biased region" description="Basic residues" evidence="5">
    <location>
        <begin position="592"/>
        <end position="609"/>
    </location>
</feature>
<name>A0A8H6A829_PETAA</name>
<keyword evidence="2 4" id="KW-0663">Pyridoxal phosphate</keyword>
<comment type="cofactor">
    <cofactor evidence="1 4">
        <name>pyridoxal 5'-phosphate</name>
        <dbReference type="ChEBI" id="CHEBI:597326"/>
    </cofactor>
</comment>
<evidence type="ECO:0000256" key="2">
    <source>
        <dbReference type="ARBA" id="ARBA00022898"/>
    </source>
</evidence>
<dbReference type="InterPro" id="IPR015421">
    <property type="entry name" value="PyrdxlP-dep_Trfase_major"/>
</dbReference>
<proteinExistence type="predicted"/>